<organism evidence="1">
    <name type="scientific">Human herpesvirus 2</name>
    <name type="common">HHV-2</name>
    <name type="synonym">Human herpes simplex virus 2</name>
    <dbReference type="NCBI Taxonomy" id="10310"/>
    <lineage>
        <taxon>Viruses</taxon>
        <taxon>Duplodnaviria</taxon>
        <taxon>Heunggongvirae</taxon>
        <taxon>Peploviricota</taxon>
        <taxon>Herviviricetes</taxon>
        <taxon>Herpesvirales</taxon>
        <taxon>Orthoherpesviridae</taxon>
        <taxon>Alphaherpesvirinae</taxon>
        <taxon>Simplexvirus</taxon>
        <taxon>Simplexvirus humanalpha2</taxon>
    </lineage>
</organism>
<organismHost>
    <name type="scientific">Homo sapiens</name>
    <name type="common">Human</name>
    <dbReference type="NCBI Taxonomy" id="9606"/>
</organismHost>
<dbReference type="EMBL" id="MH790643">
    <property type="protein sequence ID" value="QBH83744.1"/>
    <property type="molecule type" value="Genomic_DNA"/>
</dbReference>
<evidence type="ECO:0000313" key="1">
    <source>
        <dbReference type="EMBL" id="QBH83744.1"/>
    </source>
</evidence>
<accession>A0A481TQ04</accession>
<name>A0A481TQ04_HHV2</name>
<proteinExistence type="predicted"/>
<reference evidence="1" key="1">
    <citation type="submission" date="2018-08" db="EMBL/GenBank/DDBJ databases">
        <title>HSV2 whole genome sequences from clinical isolates.</title>
        <authorList>
            <person name="Roychoudhury P."/>
            <person name="Greninger A.L."/>
            <person name="Jerome K.R."/>
            <person name="Johnston C."/>
            <person name="Wald A."/>
            <person name="Xie H."/>
        </authorList>
    </citation>
    <scope>NUCLEOTIDE SEQUENCE</scope>
    <source>
        <strain evidence="1">2005-42278</strain>
    </source>
</reference>
<sequence>MTTRPPRTSHCFTRGVSPLPCTSGPVWEGGWGIWVGLGLRIKGVSKEGN</sequence>
<protein>
    <submittedName>
        <fullName evidence="1">Uncharacterized protein</fullName>
    </submittedName>
</protein>